<evidence type="ECO:0000313" key="3">
    <source>
        <dbReference type="Proteomes" id="UP000240760"/>
    </source>
</evidence>
<dbReference type="OrthoDB" id="5386595at2759"/>
<dbReference type="STRING" id="983965.A0A2T4CB32"/>
<protein>
    <recommendedName>
        <fullName evidence="4">HNH nuclease domain-containing protein</fullName>
    </recommendedName>
</protein>
<dbReference type="EMBL" id="KZ679129">
    <property type="protein sequence ID" value="PTB78728.1"/>
    <property type="molecule type" value="Genomic_DNA"/>
</dbReference>
<dbReference type="Proteomes" id="UP000240760">
    <property type="component" value="Unassembled WGS sequence"/>
</dbReference>
<proteinExistence type="predicted"/>
<feature type="region of interest" description="Disordered" evidence="1">
    <location>
        <begin position="1"/>
        <end position="26"/>
    </location>
</feature>
<evidence type="ECO:0000256" key="1">
    <source>
        <dbReference type="SAM" id="MobiDB-lite"/>
    </source>
</evidence>
<evidence type="ECO:0008006" key="4">
    <source>
        <dbReference type="Google" id="ProtNLM"/>
    </source>
</evidence>
<accession>A0A2T4CB32</accession>
<reference evidence="2 3" key="1">
    <citation type="submission" date="2016-07" db="EMBL/GenBank/DDBJ databases">
        <title>Multiple horizontal gene transfer events from other fungi enriched the ability of initially mycotrophic Trichoderma (Ascomycota) to feed on dead plant biomass.</title>
        <authorList>
            <consortium name="DOE Joint Genome Institute"/>
            <person name="Aerts A."/>
            <person name="Atanasova L."/>
            <person name="Chenthamara K."/>
            <person name="Zhang J."/>
            <person name="Grujic M."/>
            <person name="Henrissat B."/>
            <person name="Kuo A."/>
            <person name="Salamov A."/>
            <person name="Lipzen A."/>
            <person name="Labutti K."/>
            <person name="Barry K."/>
            <person name="Miao Y."/>
            <person name="Rahimi M.J."/>
            <person name="Shen Q."/>
            <person name="Grigoriev I.V."/>
            <person name="Kubicek C.P."/>
            <person name="Druzhinina I.S."/>
        </authorList>
    </citation>
    <scope>NUCLEOTIDE SEQUENCE [LARGE SCALE GENOMIC DNA]</scope>
    <source>
        <strain evidence="2 3">ATCC 18648</strain>
    </source>
</reference>
<dbReference type="AlphaFoldDB" id="A0A2T4CB32"/>
<organism evidence="2 3">
    <name type="scientific">Trichoderma longibrachiatum ATCC 18648</name>
    <dbReference type="NCBI Taxonomy" id="983965"/>
    <lineage>
        <taxon>Eukaryota</taxon>
        <taxon>Fungi</taxon>
        <taxon>Dikarya</taxon>
        <taxon>Ascomycota</taxon>
        <taxon>Pezizomycotina</taxon>
        <taxon>Sordariomycetes</taxon>
        <taxon>Hypocreomycetidae</taxon>
        <taxon>Hypocreales</taxon>
        <taxon>Hypocreaceae</taxon>
        <taxon>Trichoderma</taxon>
    </lineage>
</organism>
<evidence type="ECO:0000313" key="2">
    <source>
        <dbReference type="EMBL" id="PTB78728.1"/>
    </source>
</evidence>
<sequence>MENMDVRNSPGGQTAAHPQASRTAPQDVLLERMNRVSTITRGLEYHLGELSHAEDNDECDGVCVGHEDETLQYKYLQAMLGIELAKTRQENILLERQLIQRDEAAGLISQKDMESALASQLWRFALVGGDLWRNLRARLQLEDPSSDFPRPSGETMSIRKKLMALYTDDEGLEDRRRPVCWELQALEYYSADPRCHGRSKNQGWCHITGTWYPKPVKPTEIVPFRMDANKLAELVFGSSIASVQSPANTLLLRPGFRRSLKEYKFVIVPVNRCFEGNITRWRLDIICPDEDNPRSLTSQVGGWEFGQNIDGRELTFLGENRPNARFLYFHFLIALIRIKDLGRANWPRVWARYYQEQPFPAPSTYMRNAVIRALATYFSVADMGLVESWVYRHGFESYHIQDDLVKKEIARRVHLLVLEESGDSEDTDLWEGVFTMNYR</sequence>
<gene>
    <name evidence="2" type="ORF">M440DRAFT_1420781</name>
</gene>
<keyword evidence="3" id="KW-1185">Reference proteome</keyword>
<name>A0A2T4CB32_TRILO</name>